<evidence type="ECO:0000313" key="2">
    <source>
        <dbReference type="EMBL" id="KAG2611437.1"/>
    </source>
</evidence>
<name>A0A8T0TML2_PANVG</name>
<sequence>MCVKGASPAPLQHGQGDLQEPEHHQPEAGARSYYSRKQRHGKTMCGLTRDSKFRPNYHSDQLSEAIEAWSIQNYNHLCCKYPWFTRKNFMLYVLDHVEKELHVIDPSPVPKWFEGNAFRKYGKTLQHFCKKYMDAMNVHIPGGMKIYTSGSSCLKMIYSR</sequence>
<feature type="region of interest" description="Disordered" evidence="1">
    <location>
        <begin position="1"/>
        <end position="42"/>
    </location>
</feature>
<keyword evidence="3" id="KW-1185">Reference proteome</keyword>
<evidence type="ECO:0000256" key="1">
    <source>
        <dbReference type="SAM" id="MobiDB-lite"/>
    </source>
</evidence>
<proteinExistence type="predicted"/>
<evidence type="ECO:0000313" key="3">
    <source>
        <dbReference type="Proteomes" id="UP000823388"/>
    </source>
</evidence>
<dbReference type="AlphaFoldDB" id="A0A8T0TML2"/>
<reference evidence="2" key="1">
    <citation type="submission" date="2020-05" db="EMBL/GenBank/DDBJ databases">
        <title>WGS assembly of Panicum virgatum.</title>
        <authorList>
            <person name="Lovell J.T."/>
            <person name="Jenkins J."/>
            <person name="Shu S."/>
            <person name="Juenger T.E."/>
            <person name="Schmutz J."/>
        </authorList>
    </citation>
    <scope>NUCLEOTIDE SEQUENCE</scope>
    <source>
        <strain evidence="2">AP13</strain>
    </source>
</reference>
<dbReference type="Proteomes" id="UP000823388">
    <property type="component" value="Chromosome 4K"/>
</dbReference>
<comment type="caution">
    <text evidence="2">The sequence shown here is derived from an EMBL/GenBank/DDBJ whole genome shotgun (WGS) entry which is preliminary data.</text>
</comment>
<organism evidence="2 3">
    <name type="scientific">Panicum virgatum</name>
    <name type="common">Blackwell switchgrass</name>
    <dbReference type="NCBI Taxonomy" id="38727"/>
    <lineage>
        <taxon>Eukaryota</taxon>
        <taxon>Viridiplantae</taxon>
        <taxon>Streptophyta</taxon>
        <taxon>Embryophyta</taxon>
        <taxon>Tracheophyta</taxon>
        <taxon>Spermatophyta</taxon>
        <taxon>Magnoliopsida</taxon>
        <taxon>Liliopsida</taxon>
        <taxon>Poales</taxon>
        <taxon>Poaceae</taxon>
        <taxon>PACMAD clade</taxon>
        <taxon>Panicoideae</taxon>
        <taxon>Panicodae</taxon>
        <taxon>Paniceae</taxon>
        <taxon>Panicinae</taxon>
        <taxon>Panicum</taxon>
        <taxon>Panicum sect. Hiantes</taxon>
    </lineage>
</organism>
<dbReference type="EMBL" id="CM029043">
    <property type="protein sequence ID" value="KAG2611437.1"/>
    <property type="molecule type" value="Genomic_DNA"/>
</dbReference>
<accession>A0A8T0TML2</accession>
<gene>
    <name evidence="2" type="ORF">PVAP13_4KG147700</name>
</gene>
<dbReference type="EMBL" id="CM029043">
    <property type="protein sequence ID" value="KAG2611438.1"/>
    <property type="molecule type" value="Genomic_DNA"/>
</dbReference>
<protein>
    <submittedName>
        <fullName evidence="2">Uncharacterized protein</fullName>
    </submittedName>
</protein>